<dbReference type="STRING" id="1077974.GOEFS_128_00050"/>
<feature type="domain" description="N-acetyltransferase" evidence="1">
    <location>
        <begin position="101"/>
        <end position="230"/>
    </location>
</feature>
<dbReference type="PROSITE" id="PS51186">
    <property type="entry name" value="GNAT"/>
    <property type="match status" value="1"/>
</dbReference>
<evidence type="ECO:0000313" key="3">
    <source>
        <dbReference type="Proteomes" id="UP000035034"/>
    </source>
</evidence>
<dbReference type="Proteomes" id="UP000035034">
    <property type="component" value="Unassembled WGS sequence"/>
</dbReference>
<dbReference type="RefSeq" id="WP_007320072.1">
    <property type="nucleotide sequence ID" value="NZ_BAEH01000128.1"/>
</dbReference>
<dbReference type="InterPro" id="IPR016181">
    <property type="entry name" value="Acyl_CoA_acyltransferase"/>
</dbReference>
<dbReference type="EMBL" id="BAEH01000128">
    <property type="protein sequence ID" value="GAB20737.1"/>
    <property type="molecule type" value="Genomic_DNA"/>
</dbReference>
<dbReference type="eggNOG" id="COG3393">
    <property type="taxonomic scope" value="Bacteria"/>
</dbReference>
<comment type="caution">
    <text evidence="2">The sequence shown here is derived from an EMBL/GenBank/DDBJ whole genome shotgun (WGS) entry which is preliminary data.</text>
</comment>
<dbReference type="OrthoDB" id="9797456at2"/>
<dbReference type="Pfam" id="PF08445">
    <property type="entry name" value="FR47"/>
    <property type="match status" value="1"/>
</dbReference>
<dbReference type="InterPro" id="IPR013653">
    <property type="entry name" value="GCN5-like_dom"/>
</dbReference>
<name>H0R6N6_9ACTN</name>
<dbReference type="Gene3D" id="3.40.630.30">
    <property type="match status" value="1"/>
</dbReference>
<organism evidence="2 3">
    <name type="scientific">Gordonia effusa NBRC 100432</name>
    <dbReference type="NCBI Taxonomy" id="1077974"/>
    <lineage>
        <taxon>Bacteria</taxon>
        <taxon>Bacillati</taxon>
        <taxon>Actinomycetota</taxon>
        <taxon>Actinomycetes</taxon>
        <taxon>Mycobacteriales</taxon>
        <taxon>Gordoniaceae</taxon>
        <taxon>Gordonia</taxon>
    </lineage>
</organism>
<reference evidence="2 3" key="1">
    <citation type="submission" date="2011-12" db="EMBL/GenBank/DDBJ databases">
        <title>Whole genome shotgun sequence of Gordonia effusa NBRC 100432.</title>
        <authorList>
            <person name="Yoshida I."/>
            <person name="Takarada H."/>
            <person name="Hosoyama A."/>
            <person name="Tsuchikane K."/>
            <person name="Katsumata H."/>
            <person name="Yamazaki S."/>
            <person name="Fujita N."/>
        </authorList>
    </citation>
    <scope>NUCLEOTIDE SEQUENCE [LARGE SCALE GENOMIC DNA]</scope>
    <source>
        <strain evidence="2 3">NBRC 100432</strain>
    </source>
</reference>
<keyword evidence="3" id="KW-1185">Reference proteome</keyword>
<dbReference type="AlphaFoldDB" id="H0R6N6"/>
<dbReference type="InterPro" id="IPR000182">
    <property type="entry name" value="GNAT_dom"/>
</dbReference>
<accession>H0R6N6</accession>
<dbReference type="SUPFAM" id="SSF55729">
    <property type="entry name" value="Acyl-CoA N-acyltransferases (Nat)"/>
    <property type="match status" value="1"/>
</dbReference>
<dbReference type="GO" id="GO:0016747">
    <property type="term" value="F:acyltransferase activity, transferring groups other than amino-acyl groups"/>
    <property type="evidence" value="ECO:0007669"/>
    <property type="project" value="InterPro"/>
</dbReference>
<protein>
    <recommendedName>
        <fullName evidence="1">N-acetyltransferase domain-containing protein</fullName>
    </recommendedName>
</protein>
<evidence type="ECO:0000259" key="1">
    <source>
        <dbReference type="PROSITE" id="PS51186"/>
    </source>
</evidence>
<sequence>MTTSHPLDDPINNALFGRQSSLAQAKGRVARFHPDISLFYAHPRELTDQDWADLAALSSGTTASVRDRRGPVPAGWKVVETIELIQYSGEFVDTEPAGDAPKVVELTVADVSEMTALVRLTNPGPFLGRTIELGTYLGVRDDDGALIAMAGERMRPDGWTEISAVCTAPAARGRGLATTLIRAVGAGIRARGDQLFLHTSAGNPARKLYESMGFELRSEVPLEVLRGPLS</sequence>
<proteinExistence type="predicted"/>
<evidence type="ECO:0000313" key="2">
    <source>
        <dbReference type="EMBL" id="GAB20737.1"/>
    </source>
</evidence>
<gene>
    <name evidence="2" type="ORF">GOEFS_128_00050</name>
</gene>
<dbReference type="CDD" id="cd04301">
    <property type="entry name" value="NAT_SF"/>
    <property type="match status" value="1"/>
</dbReference>